<dbReference type="EMBL" id="OZ034821">
    <property type="protein sequence ID" value="CAL1405944.1"/>
    <property type="molecule type" value="Genomic_DNA"/>
</dbReference>
<proteinExistence type="predicted"/>
<dbReference type="AlphaFoldDB" id="A0AAV2G5M4"/>
<gene>
    <name evidence="1" type="ORF">LTRI10_LOCUS45702</name>
</gene>
<sequence length="87" mass="9668">MRRRRSVAFSRLSTGSELMPLMSKLMVFGRRKKVVCVLNVTRLVDAVEIDGRVVFPQVPQSLALDAGLDKGHGVEEGEKVEEKVMAI</sequence>
<reference evidence="1 2" key="1">
    <citation type="submission" date="2024-04" db="EMBL/GenBank/DDBJ databases">
        <authorList>
            <person name="Fracassetti M."/>
        </authorList>
    </citation>
    <scope>NUCLEOTIDE SEQUENCE [LARGE SCALE GENOMIC DNA]</scope>
</reference>
<name>A0AAV2G5M4_9ROSI</name>
<keyword evidence="2" id="KW-1185">Reference proteome</keyword>
<dbReference type="Proteomes" id="UP001497516">
    <property type="component" value="Chromosome 8"/>
</dbReference>
<evidence type="ECO:0000313" key="2">
    <source>
        <dbReference type="Proteomes" id="UP001497516"/>
    </source>
</evidence>
<protein>
    <submittedName>
        <fullName evidence="1">Uncharacterized protein</fullName>
    </submittedName>
</protein>
<evidence type="ECO:0000313" key="1">
    <source>
        <dbReference type="EMBL" id="CAL1405944.1"/>
    </source>
</evidence>
<accession>A0AAV2G5M4</accession>
<organism evidence="1 2">
    <name type="scientific">Linum trigynum</name>
    <dbReference type="NCBI Taxonomy" id="586398"/>
    <lineage>
        <taxon>Eukaryota</taxon>
        <taxon>Viridiplantae</taxon>
        <taxon>Streptophyta</taxon>
        <taxon>Embryophyta</taxon>
        <taxon>Tracheophyta</taxon>
        <taxon>Spermatophyta</taxon>
        <taxon>Magnoliopsida</taxon>
        <taxon>eudicotyledons</taxon>
        <taxon>Gunneridae</taxon>
        <taxon>Pentapetalae</taxon>
        <taxon>rosids</taxon>
        <taxon>fabids</taxon>
        <taxon>Malpighiales</taxon>
        <taxon>Linaceae</taxon>
        <taxon>Linum</taxon>
    </lineage>
</organism>